<protein>
    <submittedName>
        <fullName evidence="2">LPXTG-motif cell wall-anchored protein</fullName>
    </submittedName>
</protein>
<keyword evidence="3" id="KW-1185">Reference proteome</keyword>
<proteinExistence type="predicted"/>
<dbReference type="NCBIfam" id="TIGR01167">
    <property type="entry name" value="LPXTG_anchor"/>
    <property type="match status" value="1"/>
</dbReference>
<sequence length="232" mass="22975">MSLLLSQSLGNTQEDTRLYHSHIDLVPNTRSMDARNERTTNSRHPVRKQAIMKHTFSKVAASAAVAAALLVAAPVAAQAYVPTDPSTVTVTVTANGPVPITGFQPGASVTFTLVGRGVTGANIATANLPVTSASVTKTADGSGAATAVVTLPANPSGSYTLAATGARAGSSTGGGTGGGSGSNAGSSNALPVTGVDADSLLGIWVGGGALLLAGATVVVASKVRRNRQETKA</sequence>
<evidence type="ECO:0000256" key="1">
    <source>
        <dbReference type="SAM" id="Phobius"/>
    </source>
</evidence>
<feature type="transmembrane region" description="Helical" evidence="1">
    <location>
        <begin position="201"/>
        <end position="221"/>
    </location>
</feature>
<organism evidence="2 3">
    <name type="scientific">Microbacterium trichothecenolyticum</name>
    <name type="common">Aureobacterium trichothecenolyticum</name>
    <dbReference type="NCBI Taxonomy" id="69370"/>
    <lineage>
        <taxon>Bacteria</taxon>
        <taxon>Bacillati</taxon>
        <taxon>Actinomycetota</taxon>
        <taxon>Actinomycetes</taxon>
        <taxon>Micrococcales</taxon>
        <taxon>Microbacteriaceae</taxon>
        <taxon>Microbacterium</taxon>
    </lineage>
</organism>
<keyword evidence="1" id="KW-0472">Membrane</keyword>
<dbReference type="EMBL" id="JAUTBF010000001">
    <property type="protein sequence ID" value="MDQ1124471.1"/>
    <property type="molecule type" value="Genomic_DNA"/>
</dbReference>
<gene>
    <name evidence="2" type="ORF">QE412_003044</name>
</gene>
<accession>A0ABU0TXU9</accession>
<keyword evidence="1" id="KW-1133">Transmembrane helix</keyword>
<dbReference type="Proteomes" id="UP001226691">
    <property type="component" value="Unassembled WGS sequence"/>
</dbReference>
<name>A0ABU0TXU9_MICTR</name>
<comment type="caution">
    <text evidence="2">The sequence shown here is derived from an EMBL/GenBank/DDBJ whole genome shotgun (WGS) entry which is preliminary data.</text>
</comment>
<feature type="transmembrane region" description="Helical" evidence="1">
    <location>
        <begin position="59"/>
        <end position="81"/>
    </location>
</feature>
<evidence type="ECO:0000313" key="3">
    <source>
        <dbReference type="Proteomes" id="UP001226691"/>
    </source>
</evidence>
<evidence type="ECO:0000313" key="2">
    <source>
        <dbReference type="EMBL" id="MDQ1124471.1"/>
    </source>
</evidence>
<keyword evidence="1" id="KW-0812">Transmembrane</keyword>
<reference evidence="2 3" key="1">
    <citation type="submission" date="2023-07" db="EMBL/GenBank/DDBJ databases">
        <title>Functional and genomic diversity of the sorghum phyllosphere microbiome.</title>
        <authorList>
            <person name="Shade A."/>
        </authorList>
    </citation>
    <scope>NUCLEOTIDE SEQUENCE [LARGE SCALE GENOMIC DNA]</scope>
    <source>
        <strain evidence="2 3">SORGH_AS_1207</strain>
    </source>
</reference>